<feature type="domain" description="HTH tetR-type" evidence="5">
    <location>
        <begin position="11"/>
        <end position="70"/>
    </location>
</feature>
<dbReference type="PRINTS" id="PR00455">
    <property type="entry name" value="HTHTETR"/>
</dbReference>
<keyword evidence="3" id="KW-0804">Transcription</keyword>
<dbReference type="AlphaFoldDB" id="A0A9W4BJ61"/>
<sequence>MAGQGRRVRRGSAPGLLEAAAREVFAERGYSATTREIATRAGVSHELIFRYFDNKERLFFDAVATPLLEAVGGLHRRWLDDPALRSMSHDRMIRLFASDFYDFMSANQPIARAMVHLLVGDSSEGEVERLRERVSDTLAPMVEPIGRYFAAEGLRHSSPALQLRLAMLFVGVAATFLRNTYATDGEVPDRYEIVNELARFISSGLREP</sequence>
<evidence type="ECO:0000313" key="7">
    <source>
        <dbReference type="Proteomes" id="UP000465785"/>
    </source>
</evidence>
<dbReference type="PANTHER" id="PTHR30055:SF234">
    <property type="entry name" value="HTH-TYPE TRANSCRIPTIONAL REGULATOR BETI"/>
    <property type="match status" value="1"/>
</dbReference>
<evidence type="ECO:0000256" key="3">
    <source>
        <dbReference type="ARBA" id="ARBA00023163"/>
    </source>
</evidence>
<dbReference type="Gene3D" id="1.10.357.10">
    <property type="entry name" value="Tetracycline Repressor, domain 2"/>
    <property type="match status" value="1"/>
</dbReference>
<dbReference type="InterPro" id="IPR050109">
    <property type="entry name" value="HTH-type_TetR-like_transc_reg"/>
</dbReference>
<keyword evidence="2 4" id="KW-0238">DNA-binding</keyword>
<accession>A0A9W4BJ61</accession>
<dbReference type="SUPFAM" id="SSF46689">
    <property type="entry name" value="Homeodomain-like"/>
    <property type="match status" value="1"/>
</dbReference>
<protein>
    <recommendedName>
        <fullName evidence="5">HTH tetR-type domain-containing protein</fullName>
    </recommendedName>
</protein>
<name>A0A9W4BJ61_9MYCO</name>
<keyword evidence="1" id="KW-0805">Transcription regulation</keyword>
<dbReference type="InterPro" id="IPR009057">
    <property type="entry name" value="Homeodomain-like_sf"/>
</dbReference>
<evidence type="ECO:0000256" key="2">
    <source>
        <dbReference type="ARBA" id="ARBA00023125"/>
    </source>
</evidence>
<dbReference type="EMBL" id="AP022601">
    <property type="protein sequence ID" value="BBY93299.1"/>
    <property type="molecule type" value="Genomic_DNA"/>
</dbReference>
<keyword evidence="7" id="KW-1185">Reference proteome</keyword>
<dbReference type="Pfam" id="PF00440">
    <property type="entry name" value="TetR_N"/>
    <property type="match status" value="1"/>
</dbReference>
<dbReference type="GO" id="GO:0000976">
    <property type="term" value="F:transcription cis-regulatory region binding"/>
    <property type="evidence" value="ECO:0007669"/>
    <property type="project" value="TreeGrafter"/>
</dbReference>
<evidence type="ECO:0000313" key="6">
    <source>
        <dbReference type="EMBL" id="BBY93299.1"/>
    </source>
</evidence>
<evidence type="ECO:0000256" key="1">
    <source>
        <dbReference type="ARBA" id="ARBA00023015"/>
    </source>
</evidence>
<gene>
    <name evidence="6" type="ORF">MGALJ_29680</name>
</gene>
<dbReference type="InterPro" id="IPR001647">
    <property type="entry name" value="HTH_TetR"/>
</dbReference>
<dbReference type="PROSITE" id="PS50977">
    <property type="entry name" value="HTH_TETR_2"/>
    <property type="match status" value="1"/>
</dbReference>
<dbReference type="GO" id="GO:0003700">
    <property type="term" value="F:DNA-binding transcription factor activity"/>
    <property type="evidence" value="ECO:0007669"/>
    <property type="project" value="TreeGrafter"/>
</dbReference>
<feature type="DNA-binding region" description="H-T-H motif" evidence="4">
    <location>
        <begin position="33"/>
        <end position="52"/>
    </location>
</feature>
<dbReference type="PANTHER" id="PTHR30055">
    <property type="entry name" value="HTH-TYPE TRANSCRIPTIONAL REGULATOR RUTR"/>
    <property type="match status" value="1"/>
</dbReference>
<proteinExistence type="predicted"/>
<evidence type="ECO:0000256" key="4">
    <source>
        <dbReference type="PROSITE-ProRule" id="PRU00335"/>
    </source>
</evidence>
<evidence type="ECO:0000259" key="5">
    <source>
        <dbReference type="PROSITE" id="PS50977"/>
    </source>
</evidence>
<dbReference type="RefSeq" id="WP_163730261.1">
    <property type="nucleotide sequence ID" value="NZ_AP022601.1"/>
</dbReference>
<dbReference type="KEGG" id="mgau:MGALJ_29680"/>
<reference evidence="6 7" key="1">
    <citation type="journal article" date="2019" name="Emerg. Microbes Infect.">
        <title>Comprehensive subspecies identification of 175 nontuberculous mycobacteria species based on 7547 genomic profiles.</title>
        <authorList>
            <person name="Matsumoto Y."/>
            <person name="Kinjo T."/>
            <person name="Motooka D."/>
            <person name="Nabeya D."/>
            <person name="Jung N."/>
            <person name="Uechi K."/>
            <person name="Horii T."/>
            <person name="Iida T."/>
            <person name="Fujita J."/>
            <person name="Nakamura S."/>
        </authorList>
    </citation>
    <scope>NUCLEOTIDE SEQUENCE [LARGE SCALE GENOMIC DNA]</scope>
    <source>
        <strain evidence="6 7">JCM 6399</strain>
    </source>
</reference>
<dbReference type="Proteomes" id="UP000465785">
    <property type="component" value="Chromosome"/>
</dbReference>
<organism evidence="6 7">
    <name type="scientific">Mycobacterium gallinarum</name>
    <dbReference type="NCBI Taxonomy" id="39689"/>
    <lineage>
        <taxon>Bacteria</taxon>
        <taxon>Bacillati</taxon>
        <taxon>Actinomycetota</taxon>
        <taxon>Actinomycetes</taxon>
        <taxon>Mycobacteriales</taxon>
        <taxon>Mycobacteriaceae</taxon>
        <taxon>Mycobacterium</taxon>
    </lineage>
</organism>